<dbReference type="InterPro" id="IPR044068">
    <property type="entry name" value="CB"/>
</dbReference>
<dbReference type="GO" id="GO:0015074">
    <property type="term" value="P:DNA integration"/>
    <property type="evidence" value="ECO:0007669"/>
    <property type="project" value="InterPro"/>
</dbReference>
<accession>W7D7M7</accession>
<dbReference type="Pfam" id="PF02899">
    <property type="entry name" value="Phage_int_SAM_1"/>
    <property type="match status" value="1"/>
</dbReference>
<dbReference type="PROSITE" id="PS51900">
    <property type="entry name" value="CB"/>
    <property type="match status" value="1"/>
</dbReference>
<dbReference type="GO" id="GO:0003677">
    <property type="term" value="F:DNA binding"/>
    <property type="evidence" value="ECO:0007669"/>
    <property type="project" value="UniProtKB-UniRule"/>
</dbReference>
<dbReference type="InterPro" id="IPR010998">
    <property type="entry name" value="Integrase_recombinase_N"/>
</dbReference>
<comment type="caution">
    <text evidence="4">The sequence shown here is derived from an EMBL/GenBank/DDBJ whole genome shotgun (WGS) entry which is preliminary data.</text>
</comment>
<evidence type="ECO:0000313" key="5">
    <source>
        <dbReference type="Proteomes" id="UP000019241"/>
    </source>
</evidence>
<dbReference type="Gene3D" id="1.10.150.130">
    <property type="match status" value="1"/>
</dbReference>
<dbReference type="AlphaFoldDB" id="W7D7M7"/>
<evidence type="ECO:0000259" key="3">
    <source>
        <dbReference type="PROSITE" id="PS51900"/>
    </source>
</evidence>
<dbReference type="Proteomes" id="UP000019241">
    <property type="component" value="Unassembled WGS sequence"/>
</dbReference>
<keyword evidence="1 2" id="KW-0238">DNA-binding</keyword>
<dbReference type="EMBL" id="AODM01000080">
    <property type="protein sequence ID" value="EUJ45042.1"/>
    <property type="molecule type" value="Genomic_DNA"/>
</dbReference>
<evidence type="ECO:0000256" key="1">
    <source>
        <dbReference type="ARBA" id="ARBA00023125"/>
    </source>
</evidence>
<gene>
    <name evidence="4" type="ORF">MCOL2_19384</name>
</gene>
<dbReference type="InterPro" id="IPR004107">
    <property type="entry name" value="Integrase_SAM-like_N"/>
</dbReference>
<organism evidence="4 5">
    <name type="scientific">Listeria fleischmannii FSL S10-1203</name>
    <dbReference type="NCBI Taxonomy" id="1265822"/>
    <lineage>
        <taxon>Bacteria</taxon>
        <taxon>Bacillati</taxon>
        <taxon>Bacillota</taxon>
        <taxon>Bacilli</taxon>
        <taxon>Bacillales</taxon>
        <taxon>Listeriaceae</taxon>
        <taxon>Listeria</taxon>
    </lineage>
</organism>
<feature type="domain" description="Core-binding (CB)" evidence="3">
    <location>
        <begin position="1"/>
        <end position="50"/>
    </location>
</feature>
<dbReference type="SUPFAM" id="SSF47823">
    <property type="entry name" value="lambda integrase-like, N-terminal domain"/>
    <property type="match status" value="1"/>
</dbReference>
<reference evidence="4 5" key="1">
    <citation type="submission" date="2012-12" db="EMBL/GenBank/DDBJ databases">
        <title>Novel taxa of Listeriaceae from agricultural environments in the United States.</title>
        <authorList>
            <person name="den Bakker H.C."/>
            <person name="Allred A."/>
            <person name="Warchocki S."/>
            <person name="Wright E.M."/>
            <person name="Burrell A."/>
            <person name="Nightingale K.K."/>
            <person name="Kephart D."/>
            <person name="Wiedmann M."/>
        </authorList>
    </citation>
    <scope>NUCLEOTIDE SEQUENCE [LARGE SCALE GENOMIC DNA]</scope>
    <source>
        <strain evidence="4 5">FSL S10-1203</strain>
    </source>
</reference>
<sequence>MNEQQIVGMFMSYIQNERNYSENTRLAYHDDILDFQTFFESAAYFELSGC</sequence>
<name>W7D7M7_9LIST</name>
<evidence type="ECO:0000256" key="2">
    <source>
        <dbReference type="PROSITE-ProRule" id="PRU01248"/>
    </source>
</evidence>
<dbReference type="PATRIC" id="fig|1265822.4.peg.3961"/>
<protein>
    <recommendedName>
        <fullName evidence="3">Core-binding (CB) domain-containing protein</fullName>
    </recommendedName>
</protein>
<evidence type="ECO:0000313" key="4">
    <source>
        <dbReference type="EMBL" id="EUJ45042.1"/>
    </source>
</evidence>
<proteinExistence type="predicted"/>